<dbReference type="EMBL" id="CP130613">
    <property type="protein sequence ID" value="WKW14554.1"/>
    <property type="molecule type" value="Genomic_DNA"/>
</dbReference>
<sequence>MAFLRWLYDMLAVLGTVVLIFIALAVGGNYATGVYRSWTQPDPGRRPSAAATPNAGTDHVRPTTLPTAPRTRPLGRDAARERGIAMPESRRLFVDVAGSPVLRTRNAWVEHHGRRDYLLVTRDAFFVARLRPPQQRVLQLGNGRVVPFEYHDLADGQRVAFARFCEMPPDSLVSLVVRTDSTPPLWSDPCV</sequence>
<feature type="region of interest" description="Disordered" evidence="1">
    <location>
        <begin position="41"/>
        <end position="77"/>
    </location>
</feature>
<dbReference type="Proteomes" id="UP001229955">
    <property type="component" value="Chromosome"/>
</dbReference>
<feature type="compositionally biased region" description="Low complexity" evidence="1">
    <location>
        <begin position="62"/>
        <end position="72"/>
    </location>
</feature>
<evidence type="ECO:0000313" key="4">
    <source>
        <dbReference type="Proteomes" id="UP001229955"/>
    </source>
</evidence>
<gene>
    <name evidence="2" type="ORF">Strain138_000901</name>
    <name evidence="3" type="ORF">Strain318_000901</name>
</gene>
<dbReference type="RefSeq" id="WP_367887342.1">
    <property type="nucleotide sequence ID" value="NZ_CP130612.1"/>
</dbReference>
<keyword evidence="4" id="KW-1185">Reference proteome</keyword>
<evidence type="ECO:0000256" key="1">
    <source>
        <dbReference type="SAM" id="MobiDB-lite"/>
    </source>
</evidence>
<evidence type="ECO:0000313" key="3">
    <source>
        <dbReference type="EMBL" id="WKW14554.1"/>
    </source>
</evidence>
<dbReference type="AlphaFoldDB" id="A0AA49JZ65"/>
<accession>A0AA49JTH7</accession>
<organism evidence="3 4">
    <name type="scientific">Pseudogemmatithrix spongiicola</name>
    <dbReference type="NCBI Taxonomy" id="3062599"/>
    <lineage>
        <taxon>Bacteria</taxon>
        <taxon>Pseudomonadati</taxon>
        <taxon>Gemmatimonadota</taxon>
        <taxon>Gemmatimonadia</taxon>
        <taxon>Gemmatimonadales</taxon>
        <taxon>Gemmatimonadaceae</taxon>
        <taxon>Pseudogemmatithrix</taxon>
    </lineage>
</organism>
<evidence type="ECO:0000313" key="2">
    <source>
        <dbReference type="EMBL" id="WKW11644.1"/>
    </source>
</evidence>
<protein>
    <submittedName>
        <fullName evidence="3">Uncharacterized protein</fullName>
    </submittedName>
</protein>
<proteinExistence type="predicted"/>
<dbReference type="EMBL" id="CP130612">
    <property type="protein sequence ID" value="WKW11644.1"/>
    <property type="molecule type" value="Genomic_DNA"/>
</dbReference>
<reference evidence="3" key="1">
    <citation type="submission" date="2023-07" db="EMBL/GenBank/DDBJ databases">
        <authorList>
            <person name="Haufschild T."/>
            <person name="Kallscheuer N."/>
            <person name="Hammer J."/>
            <person name="Kohn T."/>
            <person name="Kabuu M."/>
            <person name="Jogler M."/>
            <person name="Wohfarth N."/>
            <person name="Heuer A."/>
            <person name="Rohde M."/>
            <person name="van Teeseling M.C.F."/>
            <person name="Jogler C."/>
        </authorList>
    </citation>
    <scope>NUCLEOTIDE SEQUENCE</scope>
    <source>
        <strain evidence="2">Strain 138</strain>
        <strain evidence="3">Strain 318</strain>
    </source>
</reference>
<accession>A0AA49JZ65</accession>
<dbReference type="KEGG" id="pspc:Strain318_000901"/>
<name>A0AA49JZ65_9BACT</name>